<accession>A0AAV1H9A3</accession>
<dbReference type="GO" id="GO:0016740">
    <property type="term" value="F:transferase activity"/>
    <property type="evidence" value="ECO:0007669"/>
    <property type="project" value="UniProtKB-KW"/>
</dbReference>
<feature type="signal peptide" evidence="7">
    <location>
        <begin position="1"/>
        <end position="28"/>
    </location>
</feature>
<evidence type="ECO:0000256" key="4">
    <source>
        <dbReference type="ARBA" id="ARBA00022801"/>
    </source>
</evidence>
<evidence type="ECO:0000256" key="7">
    <source>
        <dbReference type="SAM" id="SignalP"/>
    </source>
</evidence>
<dbReference type="Proteomes" id="UP001178508">
    <property type="component" value="Chromosome 20"/>
</dbReference>
<dbReference type="Gene3D" id="1.20.82.10">
    <property type="entry name" value="ADP Ribosyl Cyclase, Chain A, domain 1"/>
    <property type="match status" value="1"/>
</dbReference>
<organism evidence="8 9">
    <name type="scientific">Xyrichtys novacula</name>
    <name type="common">Pearly razorfish</name>
    <name type="synonym">Hemipteronotus novacula</name>
    <dbReference type="NCBI Taxonomy" id="13765"/>
    <lineage>
        <taxon>Eukaryota</taxon>
        <taxon>Metazoa</taxon>
        <taxon>Chordata</taxon>
        <taxon>Craniata</taxon>
        <taxon>Vertebrata</taxon>
        <taxon>Euteleostomi</taxon>
        <taxon>Actinopterygii</taxon>
        <taxon>Neopterygii</taxon>
        <taxon>Teleostei</taxon>
        <taxon>Neoteleostei</taxon>
        <taxon>Acanthomorphata</taxon>
        <taxon>Eupercaria</taxon>
        <taxon>Labriformes</taxon>
        <taxon>Labridae</taxon>
        <taxon>Xyrichtys</taxon>
    </lineage>
</organism>
<dbReference type="EC" id="3.2.2.6" evidence="2"/>
<gene>
    <name evidence="8" type="ORF">XNOV1_A010167</name>
</gene>
<reference evidence="8" key="1">
    <citation type="submission" date="2023-08" db="EMBL/GenBank/DDBJ databases">
        <authorList>
            <person name="Alioto T."/>
            <person name="Alioto T."/>
            <person name="Gomez Garrido J."/>
        </authorList>
    </citation>
    <scope>NUCLEOTIDE SEQUENCE</scope>
</reference>
<dbReference type="AlphaFoldDB" id="A0AAV1H9A3"/>
<dbReference type="EMBL" id="OY660883">
    <property type="protein sequence ID" value="CAJ1082625.1"/>
    <property type="molecule type" value="Genomic_DNA"/>
</dbReference>
<name>A0AAV1H9A3_XYRNO</name>
<evidence type="ECO:0000256" key="3">
    <source>
        <dbReference type="ARBA" id="ARBA00022679"/>
    </source>
</evidence>
<dbReference type="GO" id="GO:0030890">
    <property type="term" value="P:positive regulation of B cell proliferation"/>
    <property type="evidence" value="ECO:0007669"/>
    <property type="project" value="TreeGrafter"/>
</dbReference>
<dbReference type="GO" id="GO:0005886">
    <property type="term" value="C:plasma membrane"/>
    <property type="evidence" value="ECO:0007669"/>
    <property type="project" value="TreeGrafter"/>
</dbReference>
<sequence length="259" mass="29051">MASKNSLPIRGTLTVMVIVVVLAPSALLDQTAEFEAAFLKKCVDYTRDKNSCKATLAIFERAYVGKKDSAVTKDSYNELFDKTPFTHPCGKSLFWSGTYQLASRFTQKRDNFIAVGDTLLGYVLTRMTWCSKEGSKETFTTDCGDPWTVAVGSFWLKISIKFAQYACDDLHVMLDGETPQPFFPDTAFAEEEVPYFQSPRVKSLTVILVVNQKTGTKCNNESLKNLSNIMKGKNIRYACEEVTKAHIENCIKRGTKDCF</sequence>
<dbReference type="PANTHER" id="PTHR10912:SF9">
    <property type="entry name" value="ADP-RIBOSYL CYCLASE_CYCLIC ADP-RIBOSE HYDROLASE"/>
    <property type="match status" value="1"/>
</dbReference>
<comment type="similarity">
    <text evidence="1">Belongs to the ADP-ribosyl cyclase family.</text>
</comment>
<keyword evidence="3" id="KW-0808">Transferase</keyword>
<evidence type="ECO:0000256" key="6">
    <source>
        <dbReference type="ARBA" id="ARBA00023157"/>
    </source>
</evidence>
<keyword evidence="6" id="KW-1015">Disulfide bond</keyword>
<evidence type="ECO:0000313" key="9">
    <source>
        <dbReference type="Proteomes" id="UP001178508"/>
    </source>
</evidence>
<evidence type="ECO:0000256" key="1">
    <source>
        <dbReference type="ARBA" id="ARBA00005406"/>
    </source>
</evidence>
<dbReference type="Gene3D" id="3.40.50.720">
    <property type="entry name" value="NAD(P)-binding Rossmann-like Domain"/>
    <property type="match status" value="1"/>
</dbReference>
<keyword evidence="7" id="KW-0732">Signal</keyword>
<dbReference type="InterPro" id="IPR003193">
    <property type="entry name" value="ADP-ribosyl_cyclase"/>
</dbReference>
<evidence type="ECO:0000313" key="8">
    <source>
        <dbReference type="EMBL" id="CAJ1082625.1"/>
    </source>
</evidence>
<keyword evidence="4 8" id="KW-0378">Hydrolase</keyword>
<feature type="chain" id="PRO_5043505596" description="ADP-ribosyl cyclase/cyclic ADP-ribose hydrolase" evidence="7">
    <location>
        <begin position="29"/>
        <end position="259"/>
    </location>
</feature>
<evidence type="ECO:0000256" key="5">
    <source>
        <dbReference type="ARBA" id="ARBA00023027"/>
    </source>
</evidence>
<protein>
    <recommendedName>
        <fullName evidence="2">ADP-ribosyl cyclase/cyclic ADP-ribose hydrolase</fullName>
        <ecNumber evidence="2">3.2.2.6</ecNumber>
    </recommendedName>
</protein>
<proteinExistence type="inferred from homology"/>
<keyword evidence="9" id="KW-1185">Reference proteome</keyword>
<dbReference type="GO" id="GO:0016849">
    <property type="term" value="F:phosphorus-oxygen lyase activity"/>
    <property type="evidence" value="ECO:0007669"/>
    <property type="project" value="TreeGrafter"/>
</dbReference>
<dbReference type="PANTHER" id="PTHR10912">
    <property type="entry name" value="ADP-RIBOSYL CYCLASE"/>
    <property type="match status" value="1"/>
</dbReference>
<dbReference type="Pfam" id="PF02267">
    <property type="entry name" value="Rib_hydrolayse"/>
    <property type="match status" value="1"/>
</dbReference>
<dbReference type="SUPFAM" id="SSF52309">
    <property type="entry name" value="N-(deoxy)ribosyltransferase-like"/>
    <property type="match status" value="1"/>
</dbReference>
<dbReference type="GO" id="GO:0061809">
    <property type="term" value="F:NAD+ nucleosidase activity, cyclic ADP-ribose generating"/>
    <property type="evidence" value="ECO:0007669"/>
    <property type="project" value="UniProtKB-EC"/>
</dbReference>
<keyword evidence="5" id="KW-0520">NAD</keyword>
<evidence type="ECO:0000256" key="2">
    <source>
        <dbReference type="ARBA" id="ARBA00011982"/>
    </source>
</evidence>